<name>A0A9P0PNF5_ACAOB</name>
<dbReference type="Proteomes" id="UP001152888">
    <property type="component" value="Unassembled WGS sequence"/>
</dbReference>
<protein>
    <submittedName>
        <fullName evidence="2">Uncharacterized protein</fullName>
    </submittedName>
</protein>
<comment type="caution">
    <text evidence="2">The sequence shown here is derived from an EMBL/GenBank/DDBJ whole genome shotgun (WGS) entry which is preliminary data.</text>
</comment>
<feature type="compositionally biased region" description="Polar residues" evidence="1">
    <location>
        <begin position="30"/>
        <end position="39"/>
    </location>
</feature>
<evidence type="ECO:0000256" key="1">
    <source>
        <dbReference type="SAM" id="MobiDB-lite"/>
    </source>
</evidence>
<organism evidence="2 3">
    <name type="scientific">Acanthoscelides obtectus</name>
    <name type="common">Bean weevil</name>
    <name type="synonym">Bruchus obtectus</name>
    <dbReference type="NCBI Taxonomy" id="200917"/>
    <lineage>
        <taxon>Eukaryota</taxon>
        <taxon>Metazoa</taxon>
        <taxon>Ecdysozoa</taxon>
        <taxon>Arthropoda</taxon>
        <taxon>Hexapoda</taxon>
        <taxon>Insecta</taxon>
        <taxon>Pterygota</taxon>
        <taxon>Neoptera</taxon>
        <taxon>Endopterygota</taxon>
        <taxon>Coleoptera</taxon>
        <taxon>Polyphaga</taxon>
        <taxon>Cucujiformia</taxon>
        <taxon>Chrysomeloidea</taxon>
        <taxon>Chrysomelidae</taxon>
        <taxon>Bruchinae</taxon>
        <taxon>Bruchini</taxon>
        <taxon>Acanthoscelides</taxon>
    </lineage>
</organism>
<evidence type="ECO:0000313" key="2">
    <source>
        <dbReference type="EMBL" id="CAH1990857.1"/>
    </source>
</evidence>
<keyword evidence="3" id="KW-1185">Reference proteome</keyword>
<proteinExistence type="predicted"/>
<gene>
    <name evidence="2" type="ORF">ACAOBT_LOCUS19917</name>
</gene>
<sequence>MLRTHNRNDPGNYLQSNEHAPGKKEEHFRSSGTSGTEQDGSPIVEGSPIPKFNFFDLIFPNIVVRLTIRSQTLLANLKMRRFLV</sequence>
<accession>A0A9P0PNF5</accession>
<evidence type="ECO:0000313" key="3">
    <source>
        <dbReference type="Proteomes" id="UP001152888"/>
    </source>
</evidence>
<feature type="compositionally biased region" description="Basic and acidic residues" evidence="1">
    <location>
        <begin position="20"/>
        <end position="29"/>
    </location>
</feature>
<dbReference type="EMBL" id="CAKOFQ010007098">
    <property type="protein sequence ID" value="CAH1990857.1"/>
    <property type="molecule type" value="Genomic_DNA"/>
</dbReference>
<dbReference type="AlphaFoldDB" id="A0A9P0PNF5"/>
<reference evidence="2" key="1">
    <citation type="submission" date="2022-03" db="EMBL/GenBank/DDBJ databases">
        <authorList>
            <person name="Sayadi A."/>
        </authorList>
    </citation>
    <scope>NUCLEOTIDE SEQUENCE</scope>
</reference>
<feature type="region of interest" description="Disordered" evidence="1">
    <location>
        <begin position="1"/>
        <end position="45"/>
    </location>
</feature>